<reference evidence="3 4" key="1">
    <citation type="submission" date="2017-06" db="EMBL/GenBank/DDBJ databases">
        <title>Sequencing and comparative analysis of myxobacterial genomes.</title>
        <authorList>
            <person name="Rupp O."/>
            <person name="Goesmann A."/>
            <person name="Sogaard-Andersen L."/>
        </authorList>
    </citation>
    <scope>NUCLEOTIDE SEQUENCE [LARGE SCALE GENOMIC DNA]</scope>
    <source>
        <strain evidence="3 4">DSM 52655</strain>
    </source>
</reference>
<dbReference type="EMBL" id="CP022098">
    <property type="protein sequence ID" value="ATB43335.1"/>
    <property type="molecule type" value="Genomic_DNA"/>
</dbReference>
<protein>
    <submittedName>
        <fullName evidence="3">Uncharacterized protein</fullName>
    </submittedName>
</protein>
<evidence type="ECO:0000313" key="3">
    <source>
        <dbReference type="EMBL" id="ATB43335.1"/>
    </source>
</evidence>
<evidence type="ECO:0000313" key="4">
    <source>
        <dbReference type="Proteomes" id="UP000217257"/>
    </source>
</evidence>
<sequence>MPDFSIARGPLLFCLLMPAVTSAATLTVGPGKTHATPSAAAAVARDGDVIEISAGDYRDEAIWKAHGLTIRGVGEGRAHLDAAGLTLANRKAIWVIQGNGTTVENIEFSGASVPDKNGAGIRQEGSGLTVRNCFFHDNQNGVLAGDKADSDILIESSWFARNGAGDGQSHNMYINRVRSFTLRFSYSQGAKVGHLVKSRAYSTSILYNRLTSEEGNPSYEIDLPNGGRVEVVGNLIQQGTAAENSTLVSFGAEGTTNPEQALFVINNTFVNDRTAGGTFVRIAGSPTARIINNLFIGVGTRISGTATQASNLDTDKSGLVDPASFDYHLKATSPAVNAGTDPGTDGTQSLAPQFQYVHPLGGEPRQRLDGAWDVGAFEYGTPPSPSTDGGTPVVPGSPDGDGGPTPDAGCGCTTSGAASSTFALLLLLALGRRRIV</sequence>
<organism evidence="3 4">
    <name type="scientific">Cystobacter fuscus</name>
    <dbReference type="NCBI Taxonomy" id="43"/>
    <lineage>
        <taxon>Bacteria</taxon>
        <taxon>Pseudomonadati</taxon>
        <taxon>Myxococcota</taxon>
        <taxon>Myxococcia</taxon>
        <taxon>Myxococcales</taxon>
        <taxon>Cystobacterineae</taxon>
        <taxon>Archangiaceae</taxon>
        <taxon>Cystobacter</taxon>
    </lineage>
</organism>
<dbReference type="Gene3D" id="2.160.20.10">
    <property type="entry name" value="Single-stranded right-handed beta-helix, Pectin lyase-like"/>
    <property type="match status" value="1"/>
</dbReference>
<dbReference type="KEGG" id="cfus:CYFUS_008815"/>
<evidence type="ECO:0000256" key="1">
    <source>
        <dbReference type="SAM" id="MobiDB-lite"/>
    </source>
</evidence>
<feature type="chain" id="PRO_5012400036" evidence="2">
    <location>
        <begin position="24"/>
        <end position="436"/>
    </location>
</feature>
<accession>A0A250JHH2</accession>
<dbReference type="InterPro" id="IPR017756">
    <property type="entry name" value="TM_Gly-Cys-Arg_CS"/>
</dbReference>
<dbReference type="AlphaFoldDB" id="A0A250JHH2"/>
<feature type="region of interest" description="Disordered" evidence="1">
    <location>
        <begin position="378"/>
        <end position="411"/>
    </location>
</feature>
<dbReference type="InterPro" id="IPR011050">
    <property type="entry name" value="Pectin_lyase_fold/virulence"/>
</dbReference>
<feature type="compositionally biased region" description="Low complexity" evidence="1">
    <location>
        <begin position="386"/>
        <end position="411"/>
    </location>
</feature>
<dbReference type="SUPFAM" id="SSF51126">
    <property type="entry name" value="Pectin lyase-like"/>
    <property type="match status" value="1"/>
</dbReference>
<dbReference type="InterPro" id="IPR024038">
    <property type="entry name" value="MYXO-CTERM"/>
</dbReference>
<dbReference type="NCBIfam" id="TIGR03901">
    <property type="entry name" value="MYXO-CTERM"/>
    <property type="match status" value="1"/>
</dbReference>
<dbReference type="RefSeq" id="WP_095990764.1">
    <property type="nucleotide sequence ID" value="NZ_CP022098.1"/>
</dbReference>
<feature type="signal peptide" evidence="2">
    <location>
        <begin position="1"/>
        <end position="23"/>
    </location>
</feature>
<evidence type="ECO:0000256" key="2">
    <source>
        <dbReference type="SAM" id="SignalP"/>
    </source>
</evidence>
<dbReference type="InterPro" id="IPR012334">
    <property type="entry name" value="Pectin_lyas_fold"/>
</dbReference>
<dbReference type="NCBIfam" id="TIGR03382">
    <property type="entry name" value="GC_trans_RRR"/>
    <property type="match status" value="1"/>
</dbReference>
<gene>
    <name evidence="3" type="ORF">CYFUS_008815</name>
</gene>
<keyword evidence="2" id="KW-0732">Signal</keyword>
<proteinExistence type="predicted"/>
<dbReference type="Proteomes" id="UP000217257">
    <property type="component" value="Chromosome"/>
</dbReference>
<name>A0A250JHH2_9BACT</name>